<protein>
    <submittedName>
        <fullName evidence="1">Uncharacterized protein</fullName>
    </submittedName>
</protein>
<comment type="caution">
    <text evidence="1">The sequence shown here is derived from an EMBL/GenBank/DDBJ whole genome shotgun (WGS) entry which is preliminary data.</text>
</comment>
<evidence type="ECO:0000313" key="1">
    <source>
        <dbReference type="EMBL" id="PXX59852.1"/>
    </source>
</evidence>
<name>A0A318KHI0_9NOCA</name>
<dbReference type="OrthoDB" id="3495561at2"/>
<dbReference type="AlphaFoldDB" id="A0A318KHI0"/>
<evidence type="ECO:0000313" key="2">
    <source>
        <dbReference type="Proteomes" id="UP000247569"/>
    </source>
</evidence>
<keyword evidence="2" id="KW-1185">Reference proteome</keyword>
<dbReference type="Proteomes" id="UP000247569">
    <property type="component" value="Unassembled WGS sequence"/>
</dbReference>
<reference evidence="1 2" key="1">
    <citation type="submission" date="2018-05" db="EMBL/GenBank/DDBJ databases">
        <title>Genomic Encyclopedia of Type Strains, Phase IV (KMG-IV): sequencing the most valuable type-strain genomes for metagenomic binning, comparative biology and taxonomic classification.</title>
        <authorList>
            <person name="Goeker M."/>
        </authorList>
    </citation>
    <scope>NUCLEOTIDE SEQUENCE [LARGE SCALE GENOMIC DNA]</scope>
    <source>
        <strain evidence="1 2">DSM 44704</strain>
    </source>
</reference>
<organism evidence="1 2">
    <name type="scientific">Nocardia tenerifensis</name>
    <dbReference type="NCBI Taxonomy" id="228006"/>
    <lineage>
        <taxon>Bacteria</taxon>
        <taxon>Bacillati</taxon>
        <taxon>Actinomycetota</taxon>
        <taxon>Actinomycetes</taxon>
        <taxon>Mycobacteriales</taxon>
        <taxon>Nocardiaceae</taxon>
        <taxon>Nocardia</taxon>
    </lineage>
</organism>
<dbReference type="RefSeq" id="WP_146251283.1">
    <property type="nucleotide sequence ID" value="NZ_QJKF01000011.1"/>
</dbReference>
<gene>
    <name evidence="1" type="ORF">DFR70_111239</name>
</gene>
<sequence length="60" mass="6799">MSWRTQAICVPCWNRDHPDEQTTEPAQECVLERCCLCGSETQAGIYVRLDTATVPFPQGR</sequence>
<proteinExistence type="predicted"/>
<dbReference type="EMBL" id="QJKF01000011">
    <property type="protein sequence ID" value="PXX59852.1"/>
    <property type="molecule type" value="Genomic_DNA"/>
</dbReference>
<accession>A0A318KHI0</accession>